<sequence length="273" mass="31477">MEEQAAIHMPRKKMRGEVILLCLWLCTGLVAGDWNILSYITSKRADDRNNNVEFSLRNYCESWRMNAELNNIRGFEVVPGECVGYIGAYMTSTQYEVDVQLASEESLLFLTDSFQPTGDGKDAWIFDLDDVLLSTVPYFKTHDFGGTKTNRESLEAWMREGNSPAIEHMLTLFYLIRGRGLKVFILSSRAEYLREATVENLIAVGYHGWTDLILRSEEDKYTCAEEYKAKQRSKLVHEGYRLWGIVGSQWSSLGGYTTARRIFKLPNPMYYEY</sequence>
<name>A0A4S8JPM5_MUSBA</name>
<evidence type="ECO:0000256" key="2">
    <source>
        <dbReference type="ARBA" id="ARBA00023180"/>
    </source>
</evidence>
<keyword evidence="1" id="KW-0732">Signal</keyword>
<comment type="similarity">
    <text evidence="3">Belongs to the APS1/VSP family.</text>
</comment>
<dbReference type="InterPro" id="IPR036412">
    <property type="entry name" value="HAD-like_sf"/>
</dbReference>
<organism evidence="4 5">
    <name type="scientific">Musa balbisiana</name>
    <name type="common">Banana</name>
    <dbReference type="NCBI Taxonomy" id="52838"/>
    <lineage>
        <taxon>Eukaryota</taxon>
        <taxon>Viridiplantae</taxon>
        <taxon>Streptophyta</taxon>
        <taxon>Embryophyta</taxon>
        <taxon>Tracheophyta</taxon>
        <taxon>Spermatophyta</taxon>
        <taxon>Magnoliopsida</taxon>
        <taxon>Liliopsida</taxon>
        <taxon>Zingiberales</taxon>
        <taxon>Musaceae</taxon>
        <taxon>Musa</taxon>
    </lineage>
</organism>
<dbReference type="PANTHER" id="PTHR31284">
    <property type="entry name" value="ACID PHOSPHATASE-LIKE PROTEIN"/>
    <property type="match status" value="1"/>
</dbReference>
<gene>
    <name evidence="4" type="ORF">C4D60_Mb01t23240</name>
</gene>
<dbReference type="PANTHER" id="PTHR31284:SF24">
    <property type="entry name" value="ACID PHOSPHATASE"/>
    <property type="match status" value="1"/>
</dbReference>
<dbReference type="InterPro" id="IPR014403">
    <property type="entry name" value="APS1/VSP"/>
</dbReference>
<protein>
    <recommendedName>
        <fullName evidence="6">Acid phosphatase</fullName>
    </recommendedName>
</protein>
<dbReference type="Gene3D" id="3.40.50.1000">
    <property type="entry name" value="HAD superfamily/HAD-like"/>
    <property type="match status" value="1"/>
</dbReference>
<dbReference type="InterPro" id="IPR023214">
    <property type="entry name" value="HAD_sf"/>
</dbReference>
<evidence type="ECO:0008006" key="6">
    <source>
        <dbReference type="Google" id="ProtNLM"/>
    </source>
</evidence>
<dbReference type="EMBL" id="PYDT01000004">
    <property type="protein sequence ID" value="THU64130.1"/>
    <property type="molecule type" value="Genomic_DNA"/>
</dbReference>
<comment type="caution">
    <text evidence="4">The sequence shown here is derived from an EMBL/GenBank/DDBJ whole genome shotgun (WGS) entry which is preliminary data.</text>
</comment>
<dbReference type="AlphaFoldDB" id="A0A4S8JPM5"/>
<dbReference type="InterPro" id="IPR005519">
    <property type="entry name" value="Acid_phosphat_B-like"/>
</dbReference>
<dbReference type="STRING" id="52838.A0A4S8JPM5"/>
<evidence type="ECO:0000256" key="1">
    <source>
        <dbReference type="ARBA" id="ARBA00022729"/>
    </source>
</evidence>
<dbReference type="Proteomes" id="UP000317650">
    <property type="component" value="Chromosome 1"/>
</dbReference>
<dbReference type="InterPro" id="IPR010028">
    <property type="entry name" value="Acid_phosphatase_pln"/>
</dbReference>
<evidence type="ECO:0000256" key="3">
    <source>
        <dbReference type="PIRNR" id="PIRNR002674"/>
    </source>
</evidence>
<keyword evidence="5" id="KW-1185">Reference proteome</keyword>
<accession>A0A4S8JPM5</accession>
<dbReference type="SUPFAM" id="SSF56784">
    <property type="entry name" value="HAD-like"/>
    <property type="match status" value="1"/>
</dbReference>
<dbReference type="GO" id="GO:0003993">
    <property type="term" value="F:acid phosphatase activity"/>
    <property type="evidence" value="ECO:0007669"/>
    <property type="project" value="InterPro"/>
</dbReference>
<dbReference type="PIRSF" id="PIRSF002674">
    <property type="entry name" value="VSP"/>
    <property type="match status" value="1"/>
</dbReference>
<evidence type="ECO:0000313" key="4">
    <source>
        <dbReference type="EMBL" id="THU64130.1"/>
    </source>
</evidence>
<evidence type="ECO:0000313" key="5">
    <source>
        <dbReference type="Proteomes" id="UP000317650"/>
    </source>
</evidence>
<proteinExistence type="inferred from homology"/>
<reference evidence="4 5" key="1">
    <citation type="journal article" date="2019" name="Nat. Plants">
        <title>Genome sequencing of Musa balbisiana reveals subgenome evolution and function divergence in polyploid bananas.</title>
        <authorList>
            <person name="Yao X."/>
        </authorList>
    </citation>
    <scope>NUCLEOTIDE SEQUENCE [LARGE SCALE GENOMIC DNA]</scope>
    <source>
        <strain evidence="5">cv. DH-PKW</strain>
        <tissue evidence="4">Leaves</tissue>
    </source>
</reference>
<dbReference type="Pfam" id="PF03767">
    <property type="entry name" value="Acid_phosphat_B"/>
    <property type="match status" value="1"/>
</dbReference>
<dbReference type="NCBIfam" id="TIGR01675">
    <property type="entry name" value="plant-AP"/>
    <property type="match status" value="1"/>
</dbReference>
<keyword evidence="2" id="KW-0325">Glycoprotein</keyword>